<evidence type="ECO:0000256" key="2">
    <source>
        <dbReference type="ARBA" id="ARBA00023054"/>
    </source>
</evidence>
<evidence type="ECO:0000313" key="8">
    <source>
        <dbReference type="EMBL" id="CAF4463413.1"/>
    </source>
</evidence>
<sequence>MHQYDRITDESYGGSSTHSSYKSHITPRTINVQRTRNMAPSSGVTTRMLQSYSSSGSFGNTGGFRSGLSALSQLGVPLRSGRGGTALVGVNETREREKRDLVQLNDKFAQYVEKVRFLEAQNRKLQLEIDAIQKRSGHGSSKIKEMYEVEMVEAKTLIDDTRKDLAAADAKARKAEQETAGYKKRYDETLKLRQTDRSNTDRLQQEIAENEAQINLFRRRLGDLEDEAKRYKAQTQRLATEIANLQNQIQNETFVKSTLDTEKMVLDDELVMLKQMHEADLNELRSRTIVDVSLDPSHFFRNELSQAIRDIRTEYEQANDQQRSDIHNRFMVSYNEIVSRYTPRQQFDQQEQTRVQEEKLRSSLLQTKNEMAYMRAKNEDLKNRVKEMQLVINQERNEGGRLLQKRAVDIEEMKRRLEQLTREYDEVTSMKTSLEKEINTYRQLLEGNNGLKPIVDHVMEEARRMQAEQSINTSGIGTFSLGYSGGGARGRNTAAQHSSTYVMSSGSSTGGNLGLYGGLDGISGGSK</sequence>
<dbReference type="Proteomes" id="UP000681722">
    <property type="component" value="Unassembled WGS sequence"/>
</dbReference>
<evidence type="ECO:0000313" key="9">
    <source>
        <dbReference type="Proteomes" id="UP000663829"/>
    </source>
</evidence>
<evidence type="ECO:0000256" key="5">
    <source>
        <dbReference type="SAM" id="MobiDB-lite"/>
    </source>
</evidence>
<organism evidence="7 9">
    <name type="scientific">Didymodactylos carnosus</name>
    <dbReference type="NCBI Taxonomy" id="1234261"/>
    <lineage>
        <taxon>Eukaryota</taxon>
        <taxon>Metazoa</taxon>
        <taxon>Spiralia</taxon>
        <taxon>Gnathifera</taxon>
        <taxon>Rotifera</taxon>
        <taxon>Eurotatoria</taxon>
        <taxon>Bdelloidea</taxon>
        <taxon>Philodinida</taxon>
        <taxon>Philodinidae</taxon>
        <taxon>Didymodactylos</taxon>
    </lineage>
</organism>
<reference evidence="7" key="1">
    <citation type="submission" date="2021-02" db="EMBL/GenBank/DDBJ databases">
        <authorList>
            <person name="Nowell W R."/>
        </authorList>
    </citation>
    <scope>NUCLEOTIDE SEQUENCE</scope>
</reference>
<dbReference type="Pfam" id="PF00038">
    <property type="entry name" value="Filament"/>
    <property type="match status" value="1"/>
</dbReference>
<dbReference type="OrthoDB" id="102442at2759"/>
<keyword evidence="2 4" id="KW-0175">Coiled coil</keyword>
<dbReference type="GO" id="GO:0006998">
    <property type="term" value="P:nuclear envelope organization"/>
    <property type="evidence" value="ECO:0007669"/>
    <property type="project" value="TreeGrafter"/>
</dbReference>
<dbReference type="EMBL" id="CAJOBC010099855">
    <property type="protein sequence ID" value="CAF4463413.1"/>
    <property type="molecule type" value="Genomic_DNA"/>
</dbReference>
<dbReference type="GO" id="GO:0005882">
    <property type="term" value="C:intermediate filament"/>
    <property type="evidence" value="ECO:0007669"/>
    <property type="project" value="UniProtKB-KW"/>
</dbReference>
<dbReference type="PANTHER" id="PTHR45721:SF12">
    <property type="entry name" value="INTERMEDIATE FILAMENT PROTEIN IFA-1"/>
    <property type="match status" value="1"/>
</dbReference>
<name>A0A816A544_9BILA</name>
<evidence type="ECO:0000259" key="6">
    <source>
        <dbReference type="PROSITE" id="PS51842"/>
    </source>
</evidence>
<dbReference type="PROSITE" id="PS00226">
    <property type="entry name" value="IF_ROD_1"/>
    <property type="match status" value="1"/>
</dbReference>
<dbReference type="AlphaFoldDB" id="A0A816A544"/>
<proteinExistence type="inferred from homology"/>
<dbReference type="SMART" id="SM01391">
    <property type="entry name" value="Filament"/>
    <property type="match status" value="1"/>
</dbReference>
<keyword evidence="1 3" id="KW-0403">Intermediate filament</keyword>
<gene>
    <name evidence="7" type="ORF">GPM918_LOCUS41772</name>
    <name evidence="8" type="ORF">SRO942_LOCUS42882</name>
</gene>
<dbReference type="GO" id="GO:0090435">
    <property type="term" value="P:protein localization to nuclear envelope"/>
    <property type="evidence" value="ECO:0007669"/>
    <property type="project" value="TreeGrafter"/>
</dbReference>
<evidence type="ECO:0000313" key="7">
    <source>
        <dbReference type="EMBL" id="CAF1591178.1"/>
    </source>
</evidence>
<dbReference type="GO" id="GO:0051664">
    <property type="term" value="P:nuclear pore localization"/>
    <property type="evidence" value="ECO:0007669"/>
    <property type="project" value="TreeGrafter"/>
</dbReference>
<feature type="region of interest" description="Disordered" evidence="5">
    <location>
        <begin position="1"/>
        <end position="32"/>
    </location>
</feature>
<dbReference type="InterPro" id="IPR018039">
    <property type="entry name" value="IF_conserved"/>
</dbReference>
<dbReference type="Proteomes" id="UP000663829">
    <property type="component" value="Unassembled WGS sequence"/>
</dbReference>
<dbReference type="Gene3D" id="1.20.5.170">
    <property type="match status" value="1"/>
</dbReference>
<dbReference type="GO" id="GO:0005652">
    <property type="term" value="C:nuclear lamina"/>
    <property type="evidence" value="ECO:0007669"/>
    <property type="project" value="TreeGrafter"/>
</dbReference>
<dbReference type="PROSITE" id="PS51842">
    <property type="entry name" value="IF_ROD_2"/>
    <property type="match status" value="1"/>
</dbReference>
<feature type="non-terminal residue" evidence="7">
    <location>
        <position position="527"/>
    </location>
</feature>
<feature type="coiled-coil region" evidence="4">
    <location>
        <begin position="87"/>
        <end position="248"/>
    </location>
</feature>
<dbReference type="GO" id="GO:0031507">
    <property type="term" value="P:heterochromatin formation"/>
    <property type="evidence" value="ECO:0007669"/>
    <property type="project" value="TreeGrafter"/>
</dbReference>
<dbReference type="PANTHER" id="PTHR45721">
    <property type="entry name" value="LAMIN DM0-RELATED"/>
    <property type="match status" value="1"/>
</dbReference>
<protein>
    <recommendedName>
        <fullName evidence="6">IF rod domain-containing protein</fullName>
    </recommendedName>
</protein>
<dbReference type="Gene3D" id="1.20.5.1160">
    <property type="entry name" value="Vasodilator-stimulated phosphoprotein"/>
    <property type="match status" value="1"/>
</dbReference>
<accession>A0A816A544</accession>
<dbReference type="InterPro" id="IPR039008">
    <property type="entry name" value="IF_rod_dom"/>
</dbReference>
<dbReference type="SUPFAM" id="SSF64593">
    <property type="entry name" value="Intermediate filament protein, coiled coil region"/>
    <property type="match status" value="2"/>
</dbReference>
<feature type="domain" description="IF rod" evidence="6">
    <location>
        <begin position="97"/>
        <end position="452"/>
    </location>
</feature>
<evidence type="ECO:0000256" key="3">
    <source>
        <dbReference type="RuleBase" id="RU000685"/>
    </source>
</evidence>
<evidence type="ECO:0000256" key="1">
    <source>
        <dbReference type="ARBA" id="ARBA00022754"/>
    </source>
</evidence>
<dbReference type="GO" id="GO:0005200">
    <property type="term" value="F:structural constituent of cytoskeleton"/>
    <property type="evidence" value="ECO:0007669"/>
    <property type="project" value="TreeGrafter"/>
</dbReference>
<evidence type="ECO:0000256" key="4">
    <source>
        <dbReference type="SAM" id="Coils"/>
    </source>
</evidence>
<dbReference type="GO" id="GO:0007097">
    <property type="term" value="P:nuclear migration"/>
    <property type="evidence" value="ECO:0007669"/>
    <property type="project" value="TreeGrafter"/>
</dbReference>
<comment type="similarity">
    <text evidence="3">Belongs to the intermediate filament family.</text>
</comment>
<feature type="compositionally biased region" description="Polar residues" evidence="5">
    <location>
        <begin position="13"/>
        <end position="32"/>
    </location>
</feature>
<dbReference type="EMBL" id="CAJNOQ010033688">
    <property type="protein sequence ID" value="CAF1591178.1"/>
    <property type="molecule type" value="Genomic_DNA"/>
</dbReference>
<comment type="caution">
    <text evidence="7">The sequence shown here is derived from an EMBL/GenBank/DDBJ whole genome shotgun (WGS) entry which is preliminary data.</text>
</comment>
<feature type="coiled-coil region" evidence="4">
    <location>
        <begin position="364"/>
        <end position="437"/>
    </location>
</feature>
<keyword evidence="9" id="KW-1185">Reference proteome</keyword>